<dbReference type="SMART" id="SM00387">
    <property type="entry name" value="HATPase_c"/>
    <property type="match status" value="1"/>
</dbReference>
<dbReference type="PRINTS" id="PR00344">
    <property type="entry name" value="BCTRLSENSOR"/>
</dbReference>
<evidence type="ECO:0000259" key="4">
    <source>
        <dbReference type="PROSITE" id="PS50110"/>
    </source>
</evidence>
<dbReference type="PANTHER" id="PTHR43547">
    <property type="entry name" value="TWO-COMPONENT HISTIDINE KINASE"/>
    <property type="match status" value="1"/>
</dbReference>
<keyword evidence="5" id="KW-0808">Transferase</keyword>
<comment type="caution">
    <text evidence="5">The sequence shown here is derived from an EMBL/GenBank/DDBJ whole genome shotgun (WGS) entry which is preliminary data.</text>
</comment>
<evidence type="ECO:0000256" key="2">
    <source>
        <dbReference type="PROSITE-ProRule" id="PRU00169"/>
    </source>
</evidence>
<keyword evidence="1 2" id="KW-0597">Phosphoprotein</keyword>
<accession>A0A8H3X762</accession>
<evidence type="ECO:0000313" key="5">
    <source>
        <dbReference type="EMBL" id="KAF0421112.1"/>
    </source>
</evidence>
<dbReference type="InterPro" id="IPR001789">
    <property type="entry name" value="Sig_transdc_resp-reg_receiver"/>
</dbReference>
<dbReference type="InterPro" id="IPR004358">
    <property type="entry name" value="Sig_transdc_His_kin-like_C"/>
</dbReference>
<dbReference type="SUPFAM" id="SSF55781">
    <property type="entry name" value="GAF domain-like"/>
    <property type="match status" value="1"/>
</dbReference>
<protein>
    <submittedName>
        <fullName evidence="5">Protein-histidine kinase</fullName>
    </submittedName>
</protein>
<dbReference type="InterPro" id="IPR003594">
    <property type="entry name" value="HATPase_dom"/>
</dbReference>
<evidence type="ECO:0000313" key="6">
    <source>
        <dbReference type="Proteomes" id="UP000439903"/>
    </source>
</evidence>
<dbReference type="Gene3D" id="1.10.287.130">
    <property type="match status" value="2"/>
</dbReference>
<name>A0A8H3X762_GIGMA</name>
<evidence type="ECO:0000256" key="1">
    <source>
        <dbReference type="ARBA" id="ARBA00022553"/>
    </source>
</evidence>
<dbReference type="Pfam" id="PF02518">
    <property type="entry name" value="HATPase_c"/>
    <property type="match status" value="1"/>
</dbReference>
<dbReference type="SUPFAM" id="SSF55874">
    <property type="entry name" value="ATPase domain of HSP90 chaperone/DNA topoisomerase II/histidine kinase"/>
    <property type="match status" value="2"/>
</dbReference>
<proteinExistence type="predicted"/>
<dbReference type="InterPro" id="IPR036097">
    <property type="entry name" value="HisK_dim/P_sf"/>
</dbReference>
<dbReference type="GO" id="GO:0000155">
    <property type="term" value="F:phosphorelay sensor kinase activity"/>
    <property type="evidence" value="ECO:0007669"/>
    <property type="project" value="InterPro"/>
</dbReference>
<dbReference type="InterPro" id="IPR036890">
    <property type="entry name" value="HATPase_C_sf"/>
</dbReference>
<dbReference type="AlphaFoldDB" id="A0A8H3X762"/>
<dbReference type="InterPro" id="IPR003661">
    <property type="entry name" value="HisK_dim/P_dom"/>
</dbReference>
<feature type="domain" description="Histidine kinase" evidence="3">
    <location>
        <begin position="861"/>
        <end position="983"/>
    </location>
</feature>
<dbReference type="InterPro" id="IPR035965">
    <property type="entry name" value="PAS-like_dom_sf"/>
</dbReference>
<dbReference type="EMBL" id="WTPW01001679">
    <property type="protein sequence ID" value="KAF0421112.1"/>
    <property type="molecule type" value="Genomic_DNA"/>
</dbReference>
<gene>
    <name evidence="5" type="ORF">F8M41_006823</name>
</gene>
<keyword evidence="5" id="KW-0418">Kinase</keyword>
<dbReference type="PROSITE" id="PS50110">
    <property type="entry name" value="RESPONSE_REGULATORY"/>
    <property type="match status" value="1"/>
</dbReference>
<dbReference type="Pfam" id="PF00512">
    <property type="entry name" value="HisKA"/>
    <property type="match status" value="2"/>
</dbReference>
<feature type="domain" description="Response regulatory" evidence="4">
    <location>
        <begin position="547"/>
        <end position="659"/>
    </location>
</feature>
<dbReference type="Pfam" id="PF00072">
    <property type="entry name" value="Response_reg"/>
    <property type="match status" value="1"/>
</dbReference>
<dbReference type="Gene3D" id="3.30.450.20">
    <property type="entry name" value="PAS domain"/>
    <property type="match status" value="1"/>
</dbReference>
<dbReference type="InterPro" id="IPR029016">
    <property type="entry name" value="GAF-like_dom_sf"/>
</dbReference>
<dbReference type="PANTHER" id="PTHR43547:SF2">
    <property type="entry name" value="HYBRID SIGNAL TRANSDUCTION HISTIDINE KINASE C"/>
    <property type="match status" value="1"/>
</dbReference>
<keyword evidence="6" id="KW-1185">Reference proteome</keyword>
<dbReference type="Proteomes" id="UP000439903">
    <property type="component" value="Unassembled WGS sequence"/>
</dbReference>
<dbReference type="InterPro" id="IPR005467">
    <property type="entry name" value="His_kinase_dom"/>
</dbReference>
<sequence length="983" mass="112337">MSLSSTNSGENVKNEESNFINMFYNYDWSSTSLGPIDTWDPALKNVMNLSLNSKFPICIFMNPPDWITIYNEAYVPTLMTKHPEALEMRLQDLFPECFELRVKYEFNKVITTGKGIYGHDERMEFKRDGYTEEFYVCNTFNPVFKSDGKICAILCLVQNTTQKVINTRRLNTISEFGNHISGVESLESACHIIKKVLSNNKDIPYTLIYLIKHTPNTSFESLTAHLIAMTFDDDEKGRNFPNYLPETPETIDLAKDANKIYDTYIELKRGASTHSFLKCESWPIYLALKEKNHVKVLLKDDYRAILLSTKISQSWSVVLIYGVNKFHTIDEKHMEFLQLVTNQINIFLHQGISIDEEMERTKILADLNYQKIVFSQGISHELKTPLTLMISPLDDVINACSQKSSIMTHLQIIRRNARRLLKLINALLQFSEIENNQLKARYREINIVEFTQELASEFKGSNAFKHTWNGQIAIRLYIDYKENKKMLVLEVSDTGVGIPESALPNLFQRFYRAESQGSRSHEGTGIGLTLVKELITLHGGDITVSSVVLIVDDNNDMRDYLADLLREFDIYRARDGQDAIRALKMFKKLPDLILSDIMDGYELLDVSRSDIKTLMIPVILLSANACEDSKIKGLDKGANDFLVKPFSARELISRIRANIELSHLRRKIFFHRYKQEDIKQLLLSVTNTVFSKIDLNEILLHIAKETYRRLPCEKLFIISNEQSRNNKIVVPGEEDSECLVPITNPFSEISNHNKSNSQAFTKLQNSGVNISLDVYCEDLRRNVSILSVEVMSNNGNWGWIKIYRSPNSIWSDSEIEFLQQISNQISMVVLYAKLIEENMEKEIQIKAAEIASSEKSQTLANTSHELRTPLGTIVGIASSFESTNLTTDQRDMLNIISSAADIVLSIANDILHMAKLEAKKVNLVHRTFDLLELLESTIDTFGKKAGTKKLELIVNCEVEILPRYVKSDPERLKQVLSHLLSNS</sequence>
<dbReference type="SMART" id="SM00388">
    <property type="entry name" value="HisKA"/>
    <property type="match status" value="2"/>
</dbReference>
<organism evidence="5 6">
    <name type="scientific">Gigaspora margarita</name>
    <dbReference type="NCBI Taxonomy" id="4874"/>
    <lineage>
        <taxon>Eukaryota</taxon>
        <taxon>Fungi</taxon>
        <taxon>Fungi incertae sedis</taxon>
        <taxon>Mucoromycota</taxon>
        <taxon>Glomeromycotina</taxon>
        <taxon>Glomeromycetes</taxon>
        <taxon>Diversisporales</taxon>
        <taxon>Gigasporaceae</taxon>
        <taxon>Gigaspora</taxon>
    </lineage>
</organism>
<dbReference type="PROSITE" id="PS50109">
    <property type="entry name" value="HIS_KIN"/>
    <property type="match status" value="2"/>
</dbReference>
<dbReference type="Gene3D" id="3.30.565.10">
    <property type="entry name" value="Histidine kinase-like ATPase, C-terminal domain"/>
    <property type="match status" value="2"/>
</dbReference>
<dbReference type="CDD" id="cd00082">
    <property type="entry name" value="HisKA"/>
    <property type="match status" value="2"/>
</dbReference>
<dbReference type="SUPFAM" id="SSF47384">
    <property type="entry name" value="Homodimeric domain of signal transducing histidine kinase"/>
    <property type="match status" value="2"/>
</dbReference>
<feature type="domain" description="Histidine kinase" evidence="3">
    <location>
        <begin position="461"/>
        <end position="546"/>
    </location>
</feature>
<dbReference type="SUPFAM" id="SSF55785">
    <property type="entry name" value="PYP-like sensor domain (PAS domain)"/>
    <property type="match status" value="1"/>
</dbReference>
<dbReference type="Gene3D" id="3.30.450.40">
    <property type="match status" value="1"/>
</dbReference>
<reference evidence="5 6" key="1">
    <citation type="journal article" date="2019" name="Environ. Microbiol.">
        <title>At the nexus of three kingdoms: the genome of the mycorrhizal fungus Gigaspora margarita provides insights into plant, endobacterial and fungal interactions.</title>
        <authorList>
            <person name="Venice F."/>
            <person name="Ghignone S."/>
            <person name="Salvioli di Fossalunga A."/>
            <person name="Amselem J."/>
            <person name="Novero M."/>
            <person name="Xianan X."/>
            <person name="Sedzielewska Toro K."/>
            <person name="Morin E."/>
            <person name="Lipzen A."/>
            <person name="Grigoriev I.V."/>
            <person name="Henrissat B."/>
            <person name="Martin F.M."/>
            <person name="Bonfante P."/>
        </authorList>
    </citation>
    <scope>NUCLEOTIDE SEQUENCE [LARGE SCALE GENOMIC DNA]</scope>
    <source>
        <strain evidence="5 6">BEG34</strain>
    </source>
</reference>
<evidence type="ECO:0000259" key="3">
    <source>
        <dbReference type="PROSITE" id="PS50109"/>
    </source>
</evidence>
<dbReference type="OrthoDB" id="5378913at2759"/>
<dbReference type="SMART" id="SM00448">
    <property type="entry name" value="REC"/>
    <property type="match status" value="1"/>
</dbReference>
<feature type="modified residue" description="4-aspartylphosphate" evidence="2">
    <location>
        <position position="596"/>
    </location>
</feature>
<dbReference type="SUPFAM" id="SSF52172">
    <property type="entry name" value="CheY-like"/>
    <property type="match status" value="1"/>
</dbReference>
<dbReference type="Gene3D" id="3.40.50.2300">
    <property type="match status" value="1"/>
</dbReference>
<dbReference type="InterPro" id="IPR011006">
    <property type="entry name" value="CheY-like_superfamily"/>
</dbReference>